<gene>
    <name evidence="6" type="ORF">HH212_19065</name>
</gene>
<dbReference type="KEGG" id="mfy:HH212_19065"/>
<dbReference type="SUPFAM" id="SSF52833">
    <property type="entry name" value="Thioredoxin-like"/>
    <property type="match status" value="1"/>
</dbReference>
<dbReference type="PROSITE" id="PS51352">
    <property type="entry name" value="THIOREDOXIN_2"/>
    <property type="match status" value="1"/>
</dbReference>
<keyword evidence="4" id="KW-0812">Transmembrane</keyword>
<dbReference type="CDD" id="cd02968">
    <property type="entry name" value="SCO"/>
    <property type="match status" value="1"/>
</dbReference>
<evidence type="ECO:0000256" key="1">
    <source>
        <dbReference type="ARBA" id="ARBA00010996"/>
    </source>
</evidence>
<feature type="domain" description="Thioredoxin" evidence="5">
    <location>
        <begin position="65"/>
        <end position="246"/>
    </location>
</feature>
<dbReference type="RefSeq" id="WP_170203948.1">
    <property type="nucleotide sequence ID" value="NZ_CP051685.1"/>
</dbReference>
<keyword evidence="7" id="KW-1185">Reference proteome</keyword>
<sequence>MRRSTDNRRARRVATDGVPAPATCGTAVPDTERGVRACRAPRRLRAAGLALVVLSGAGTALAAPPLALPPAPQAAFAPLPGTRLPLDARFTDDDGRALRLGSLFGAAPVVLVPGYYTCPNLCSTLFEGVLQALALSGLPGDAYRLVGFSIDPDDSAARALGRKRAYAAILPSGAGLHLLSGAPGAAADVTALADAIGYRASRDADGQFAHAAGFVVATADGRISAFFSGVRFDPASLRAALEAARLGRIGSAATRGGADAGNAAAAGTVAVNAIDTADAAGPGLGQRFLMLCSHYAPASGLHSAGALWAVRAGVLLALAALLAWAWRRRPQGARP</sequence>
<dbReference type="Proteomes" id="UP000502415">
    <property type="component" value="Chromosome"/>
</dbReference>
<keyword evidence="4" id="KW-0472">Membrane</keyword>
<dbReference type="EMBL" id="CP051685">
    <property type="protein sequence ID" value="QJE01861.1"/>
    <property type="molecule type" value="Genomic_DNA"/>
</dbReference>
<dbReference type="Pfam" id="PF02630">
    <property type="entry name" value="SCO1-SenC"/>
    <property type="match status" value="1"/>
</dbReference>
<dbReference type="InterPro" id="IPR036249">
    <property type="entry name" value="Thioredoxin-like_sf"/>
</dbReference>
<proteinExistence type="inferred from homology"/>
<keyword evidence="4" id="KW-1133">Transmembrane helix</keyword>
<dbReference type="Gene3D" id="3.40.30.10">
    <property type="entry name" value="Glutaredoxin"/>
    <property type="match status" value="1"/>
</dbReference>
<evidence type="ECO:0000256" key="3">
    <source>
        <dbReference type="SAM" id="MobiDB-lite"/>
    </source>
</evidence>
<dbReference type="InterPro" id="IPR003782">
    <property type="entry name" value="SCO1/SenC"/>
</dbReference>
<name>A0A7Z2VYN5_9BURK</name>
<evidence type="ECO:0000313" key="6">
    <source>
        <dbReference type="EMBL" id="QJE01861.1"/>
    </source>
</evidence>
<comment type="similarity">
    <text evidence="1">Belongs to the SCO1/2 family.</text>
</comment>
<dbReference type="AlphaFoldDB" id="A0A7Z2VYN5"/>
<feature type="region of interest" description="Disordered" evidence="3">
    <location>
        <begin position="1"/>
        <end position="20"/>
    </location>
</feature>
<evidence type="ECO:0000256" key="4">
    <source>
        <dbReference type="SAM" id="Phobius"/>
    </source>
</evidence>
<reference evidence="6 7" key="1">
    <citation type="submission" date="2020-04" db="EMBL/GenBank/DDBJ databases">
        <title>Genome sequencing of novel species.</title>
        <authorList>
            <person name="Heo J."/>
            <person name="Kim S.-J."/>
            <person name="Kim J.-S."/>
            <person name="Hong S.-B."/>
            <person name="Kwon S.-W."/>
        </authorList>
    </citation>
    <scope>NUCLEOTIDE SEQUENCE [LARGE SCALE GENOMIC DNA]</scope>
    <source>
        <strain evidence="6 7">GN2-R2</strain>
    </source>
</reference>
<keyword evidence="2" id="KW-0186">Copper</keyword>
<accession>A0A7Z2VYN5</accession>
<evidence type="ECO:0000256" key="2">
    <source>
        <dbReference type="ARBA" id="ARBA00023008"/>
    </source>
</evidence>
<organism evidence="6 7">
    <name type="scientific">Massilia forsythiae</name>
    <dbReference type="NCBI Taxonomy" id="2728020"/>
    <lineage>
        <taxon>Bacteria</taxon>
        <taxon>Pseudomonadati</taxon>
        <taxon>Pseudomonadota</taxon>
        <taxon>Betaproteobacteria</taxon>
        <taxon>Burkholderiales</taxon>
        <taxon>Oxalobacteraceae</taxon>
        <taxon>Telluria group</taxon>
        <taxon>Massilia</taxon>
    </lineage>
</organism>
<protein>
    <submittedName>
        <fullName evidence="6">SCO family protein</fullName>
    </submittedName>
</protein>
<feature type="transmembrane region" description="Helical" evidence="4">
    <location>
        <begin position="306"/>
        <end position="326"/>
    </location>
</feature>
<dbReference type="InterPro" id="IPR013766">
    <property type="entry name" value="Thioredoxin_domain"/>
</dbReference>
<evidence type="ECO:0000259" key="5">
    <source>
        <dbReference type="PROSITE" id="PS51352"/>
    </source>
</evidence>
<feature type="transmembrane region" description="Helical" evidence="4">
    <location>
        <begin position="46"/>
        <end position="68"/>
    </location>
</feature>
<evidence type="ECO:0000313" key="7">
    <source>
        <dbReference type="Proteomes" id="UP000502415"/>
    </source>
</evidence>